<evidence type="ECO:0000313" key="1">
    <source>
        <dbReference type="EMBL" id="CAG7723213.1"/>
    </source>
</evidence>
<name>A0A8J2NY45_9HEXA</name>
<evidence type="ECO:0000313" key="2">
    <source>
        <dbReference type="Proteomes" id="UP000708208"/>
    </source>
</evidence>
<proteinExistence type="predicted"/>
<dbReference type="EMBL" id="CAJVCH010096618">
    <property type="protein sequence ID" value="CAG7723213.1"/>
    <property type="molecule type" value="Genomic_DNA"/>
</dbReference>
<organism evidence="1 2">
    <name type="scientific">Allacma fusca</name>
    <dbReference type="NCBI Taxonomy" id="39272"/>
    <lineage>
        <taxon>Eukaryota</taxon>
        <taxon>Metazoa</taxon>
        <taxon>Ecdysozoa</taxon>
        <taxon>Arthropoda</taxon>
        <taxon>Hexapoda</taxon>
        <taxon>Collembola</taxon>
        <taxon>Symphypleona</taxon>
        <taxon>Sminthuridae</taxon>
        <taxon>Allacma</taxon>
    </lineage>
</organism>
<feature type="non-terminal residue" evidence="1">
    <location>
        <position position="1"/>
    </location>
</feature>
<gene>
    <name evidence="1" type="ORF">AFUS01_LOCUS12311</name>
</gene>
<dbReference type="AlphaFoldDB" id="A0A8J2NY45"/>
<reference evidence="1" key="1">
    <citation type="submission" date="2021-06" db="EMBL/GenBank/DDBJ databases">
        <authorList>
            <person name="Hodson N. C."/>
            <person name="Mongue J. A."/>
            <person name="Jaron S. K."/>
        </authorList>
    </citation>
    <scope>NUCLEOTIDE SEQUENCE</scope>
</reference>
<accession>A0A8J2NY45</accession>
<comment type="caution">
    <text evidence="1">The sequence shown here is derived from an EMBL/GenBank/DDBJ whole genome shotgun (WGS) entry which is preliminary data.</text>
</comment>
<dbReference type="Proteomes" id="UP000708208">
    <property type="component" value="Unassembled WGS sequence"/>
</dbReference>
<sequence length="20" mass="2458">IAERKNFWLKAGRKCHPKFQ</sequence>
<protein>
    <submittedName>
        <fullName evidence="1">Uncharacterized protein</fullName>
    </submittedName>
</protein>
<keyword evidence="2" id="KW-1185">Reference proteome</keyword>